<organism evidence="1 3">
    <name type="scientific">Phytophthora infestans</name>
    <name type="common">Potato late blight agent</name>
    <name type="synonym">Botrytis infestans</name>
    <dbReference type="NCBI Taxonomy" id="4787"/>
    <lineage>
        <taxon>Eukaryota</taxon>
        <taxon>Sar</taxon>
        <taxon>Stramenopiles</taxon>
        <taxon>Oomycota</taxon>
        <taxon>Peronosporomycetes</taxon>
        <taxon>Peronosporales</taxon>
        <taxon>Peronosporaceae</taxon>
        <taxon>Phytophthora</taxon>
    </lineage>
</organism>
<accession>A0A833T0P8</accession>
<evidence type="ECO:0000313" key="1">
    <source>
        <dbReference type="EMBL" id="KAF4035950.1"/>
    </source>
</evidence>
<proteinExistence type="predicted"/>
<comment type="caution">
    <text evidence="1">The sequence shown here is derived from an EMBL/GenBank/DDBJ whole genome shotgun (WGS) entry which is preliminary data.</text>
</comment>
<gene>
    <name evidence="1" type="ORF">GN244_ATG11946</name>
    <name evidence="2" type="ORF">GN958_ATG22557</name>
</gene>
<evidence type="ECO:0000313" key="2">
    <source>
        <dbReference type="EMBL" id="KAF4128256.1"/>
    </source>
</evidence>
<protein>
    <submittedName>
        <fullName evidence="1">Uncharacterized protein</fullName>
    </submittedName>
</protein>
<evidence type="ECO:0000313" key="3">
    <source>
        <dbReference type="Proteomes" id="UP000602510"/>
    </source>
</evidence>
<reference evidence="1" key="1">
    <citation type="submission" date="2020-04" db="EMBL/GenBank/DDBJ databases">
        <title>Hybrid Assembly of Korean Phytophthora infestans isolates.</title>
        <authorList>
            <person name="Prokchorchik M."/>
            <person name="Lee Y."/>
            <person name="Seo J."/>
            <person name="Cho J.-H."/>
            <person name="Park Y.-E."/>
            <person name="Jang D.-C."/>
            <person name="Im J.-S."/>
            <person name="Choi J.-G."/>
            <person name="Park H.-J."/>
            <person name="Lee G.-B."/>
            <person name="Lee Y.-G."/>
            <person name="Hong S.-Y."/>
            <person name="Cho K."/>
            <person name="Sohn K.H."/>
        </authorList>
    </citation>
    <scope>NUCLEOTIDE SEQUENCE</scope>
    <source>
        <strain evidence="1">KR_1_A1</strain>
        <strain evidence="2">KR_2_A2</strain>
    </source>
</reference>
<sequence>MQFLYRALLVDAAFVLDSTSADVIAKVVHLSILRFTRPVEENLIKRHLRVVDDNERGFPRGPSLEKITETIESVAKKIWPKSKPSQSDVPDEKVSQLLGAAKPVRTSVEAAARLKSLQTQRCLDEGKSTREVFQLLELNKFMVPNFKKSKASVLVNRTTTPG</sequence>
<dbReference type="Proteomes" id="UP000704712">
    <property type="component" value="Unassembled WGS sequence"/>
</dbReference>
<name>A0A833T0P8_PHYIN</name>
<dbReference type="EMBL" id="WSZM01000286">
    <property type="protein sequence ID" value="KAF4035950.1"/>
    <property type="molecule type" value="Genomic_DNA"/>
</dbReference>
<dbReference type="EMBL" id="JAACNO010003146">
    <property type="protein sequence ID" value="KAF4128256.1"/>
    <property type="molecule type" value="Genomic_DNA"/>
</dbReference>
<dbReference type="AlphaFoldDB" id="A0A833T0P8"/>
<keyword evidence="3" id="KW-1185">Reference proteome</keyword>
<dbReference type="Proteomes" id="UP000602510">
    <property type="component" value="Unassembled WGS sequence"/>
</dbReference>